<accession>A0A5T0H6Y3</accession>
<reference evidence="1" key="1">
    <citation type="submission" date="2018-05" db="EMBL/GenBank/DDBJ databases">
        <authorList>
            <consortium name="PulseNet: The National Subtyping Network for Foodborne Disease Surveillance"/>
            <person name="Tarr C.L."/>
            <person name="Trees E."/>
            <person name="Katz L.S."/>
            <person name="Carleton-Romer H.A."/>
            <person name="Stroika S."/>
            <person name="Kucerova Z."/>
            <person name="Roache K.F."/>
            <person name="Sabol A.L."/>
            <person name="Besser J."/>
            <person name="Gerner-Smidt P."/>
        </authorList>
    </citation>
    <scope>NUCLEOTIDE SEQUENCE</scope>
    <source>
        <strain evidence="1">PNUSAC001039</strain>
    </source>
</reference>
<evidence type="ECO:0000313" key="1">
    <source>
        <dbReference type="EMBL" id="EAJ8482005.1"/>
    </source>
</evidence>
<dbReference type="InterPro" id="IPR021353">
    <property type="entry name" value="DUF2972"/>
</dbReference>
<dbReference type="EMBL" id="AACBFU010000020">
    <property type="protein sequence ID" value="EAJ8482005.1"/>
    <property type="molecule type" value="Genomic_DNA"/>
</dbReference>
<organism evidence="1">
    <name type="scientific">Campylobacter jejuni</name>
    <dbReference type="NCBI Taxonomy" id="197"/>
    <lineage>
        <taxon>Bacteria</taxon>
        <taxon>Pseudomonadati</taxon>
        <taxon>Campylobacterota</taxon>
        <taxon>Epsilonproteobacteria</taxon>
        <taxon>Campylobacterales</taxon>
        <taxon>Campylobacteraceae</taxon>
        <taxon>Campylobacter</taxon>
    </lineage>
</organism>
<dbReference type="Pfam" id="PF11186">
    <property type="entry name" value="DUF2972"/>
    <property type="match status" value="1"/>
</dbReference>
<gene>
    <name evidence="1" type="ORF">BOI95_08640</name>
</gene>
<name>A0A5T0H6Y3_CAMJU</name>
<dbReference type="AlphaFoldDB" id="A0A5T0H6Y3"/>
<comment type="caution">
    <text evidence="1">The sequence shown here is derived from an EMBL/GenBank/DDBJ whole genome shotgun (WGS) entry which is preliminary data.</text>
</comment>
<sequence length="74" mass="9098">ILQLIYIIKKYINLNQPLCEKDILHYLSLDKKYRDIYLKIINYNLTTLKQHRPDIVASWKYYQEFEKMCKELDG</sequence>
<feature type="non-terminal residue" evidence="1">
    <location>
        <position position="1"/>
    </location>
</feature>
<protein>
    <submittedName>
        <fullName evidence="1">DUF2972 domain-containing protein</fullName>
    </submittedName>
</protein>
<proteinExistence type="predicted"/>